<dbReference type="Proteomes" id="UP000002572">
    <property type="component" value="Chromosome"/>
</dbReference>
<evidence type="ECO:0000256" key="2">
    <source>
        <dbReference type="ARBA" id="ARBA00022618"/>
    </source>
</evidence>
<dbReference type="AlphaFoldDB" id="E6W423"/>
<dbReference type="EMBL" id="CP002432">
    <property type="protein sequence ID" value="ADU66987.1"/>
    <property type="molecule type" value="Genomic_DNA"/>
</dbReference>
<evidence type="ECO:0000256" key="5">
    <source>
        <dbReference type="ARBA" id="ARBA00023306"/>
    </source>
</evidence>
<keyword evidence="2" id="KW-0132">Cell division</keyword>
<evidence type="ECO:0000256" key="1">
    <source>
        <dbReference type="ARBA" id="ARBA00022475"/>
    </source>
</evidence>
<keyword evidence="3 6" id="KW-0812">Transmembrane</keyword>
<dbReference type="InParanoid" id="E6W423"/>
<keyword evidence="1" id="KW-1003">Cell membrane</keyword>
<dbReference type="PANTHER" id="PTHR35851">
    <property type="entry name" value="CELL DIVISION PROTEIN FTSQ"/>
    <property type="match status" value="1"/>
</dbReference>
<dbReference type="RefSeq" id="WP_013506863.1">
    <property type="nucleotide sequence ID" value="NC_014836.1"/>
</dbReference>
<name>E6W423_DESIS</name>
<keyword evidence="4 6" id="KW-1133">Transmembrane helix</keyword>
<feature type="transmembrane region" description="Helical" evidence="6">
    <location>
        <begin position="12"/>
        <end position="30"/>
    </location>
</feature>
<proteinExistence type="predicted"/>
<evidence type="ECO:0000256" key="6">
    <source>
        <dbReference type="SAM" id="Phobius"/>
    </source>
</evidence>
<evidence type="ECO:0000313" key="9">
    <source>
        <dbReference type="Proteomes" id="UP000002572"/>
    </source>
</evidence>
<dbReference type="STRING" id="653733.Selin_2267"/>
<evidence type="ECO:0000256" key="4">
    <source>
        <dbReference type="ARBA" id="ARBA00022989"/>
    </source>
</evidence>
<keyword evidence="5" id="KW-0131">Cell cycle</keyword>
<gene>
    <name evidence="8" type="ordered locus">Selin_2267</name>
</gene>
<dbReference type="OrthoDB" id="9790370at2"/>
<dbReference type="PANTHER" id="PTHR35851:SF1">
    <property type="entry name" value="CELL DIVISION PROTEIN FTSQ"/>
    <property type="match status" value="1"/>
</dbReference>
<reference evidence="8 9" key="1">
    <citation type="submission" date="2010-12" db="EMBL/GenBank/DDBJ databases">
        <title>Complete sequence of Desulfurispirillum indicum S5.</title>
        <authorList>
            <consortium name="US DOE Joint Genome Institute"/>
            <person name="Lucas S."/>
            <person name="Copeland A."/>
            <person name="Lapidus A."/>
            <person name="Cheng J.-F."/>
            <person name="Goodwin L."/>
            <person name="Pitluck S."/>
            <person name="Chertkov O."/>
            <person name="Held B."/>
            <person name="Detter J.C."/>
            <person name="Han C."/>
            <person name="Tapia R."/>
            <person name="Land M."/>
            <person name="Hauser L."/>
            <person name="Kyrpides N."/>
            <person name="Ivanova N."/>
            <person name="Mikhailova N."/>
            <person name="Haggblom M."/>
            <person name="Rauschenbach I."/>
            <person name="Bini E."/>
            <person name="Woyke T."/>
        </authorList>
    </citation>
    <scope>NUCLEOTIDE SEQUENCE [LARGE SCALE GENOMIC DNA]</scope>
    <source>
        <strain evidence="9">ATCC BAA-1389 / DSM 22839 / S5</strain>
    </source>
</reference>
<keyword evidence="9" id="KW-1185">Reference proteome</keyword>
<dbReference type="GO" id="GO:0090529">
    <property type="term" value="P:cell septum assembly"/>
    <property type="evidence" value="ECO:0007669"/>
    <property type="project" value="InterPro"/>
</dbReference>
<dbReference type="KEGG" id="din:Selin_2267"/>
<dbReference type="InterPro" id="IPR026579">
    <property type="entry name" value="FtsQ"/>
</dbReference>
<protein>
    <submittedName>
        <fullName evidence="8">Polypeptide-transport-associated domain protein FtsQ-type</fullName>
    </submittedName>
</protein>
<accession>E6W423</accession>
<dbReference type="Pfam" id="PF08478">
    <property type="entry name" value="POTRA_1"/>
    <property type="match status" value="1"/>
</dbReference>
<dbReference type="eggNOG" id="COG1589">
    <property type="taxonomic scope" value="Bacteria"/>
</dbReference>
<keyword evidence="6" id="KW-0472">Membrane</keyword>
<dbReference type="HOGENOM" id="CLU_1136611_0_0_0"/>
<evidence type="ECO:0000256" key="3">
    <source>
        <dbReference type="ARBA" id="ARBA00022692"/>
    </source>
</evidence>
<feature type="domain" description="POTRA" evidence="7">
    <location>
        <begin position="41"/>
        <end position="103"/>
    </location>
</feature>
<organism evidence="8 9">
    <name type="scientific">Desulfurispirillum indicum (strain ATCC BAA-1389 / DSM 22839 / S5)</name>
    <dbReference type="NCBI Taxonomy" id="653733"/>
    <lineage>
        <taxon>Bacteria</taxon>
        <taxon>Pseudomonadati</taxon>
        <taxon>Chrysiogenota</taxon>
        <taxon>Chrysiogenia</taxon>
        <taxon>Chrysiogenales</taxon>
        <taxon>Chrysiogenaceae</taxon>
        <taxon>Desulfurispirillum</taxon>
    </lineage>
</organism>
<dbReference type="Gene3D" id="3.10.20.310">
    <property type="entry name" value="membrane protein fhac"/>
    <property type="match status" value="1"/>
</dbReference>
<sequence>MSVKNNSRRLPVAATVAVFLAGLSVYWYYLASPLFPLRAVVKENHYYAREEKITALFTNYLGKDILALDIQSVAQELAGLPWVKSVAVFRKLNGVVQVVLSEYQPGYILKTPQAKRFYISADGYVMEEVHGAMDRKLEYHGIHLPEIFTAESGVAPGDFIWQTPLLYSLAQSVPEDFLLDFSIRLESGGIVLVKGNMEVFLGEDKYPRKADALASVLGQPFSFYLDYRVHIDDNAVYIRESLGN</sequence>
<evidence type="ECO:0000313" key="8">
    <source>
        <dbReference type="EMBL" id="ADU66987.1"/>
    </source>
</evidence>
<dbReference type="InterPro" id="IPR013685">
    <property type="entry name" value="POTRA_FtsQ_type"/>
</dbReference>
<evidence type="ECO:0000259" key="7">
    <source>
        <dbReference type="Pfam" id="PF08478"/>
    </source>
</evidence>